<comment type="caution">
    <text evidence="1">The sequence shown here is derived from an EMBL/GenBank/DDBJ whole genome shotgun (WGS) entry which is preliminary data.</text>
</comment>
<gene>
    <name evidence="1" type="ORF">N7449_007338</name>
</gene>
<reference evidence="1" key="2">
    <citation type="journal article" date="2023" name="IMA Fungus">
        <title>Comparative genomic study of the Penicillium genus elucidates a diverse pangenome and 15 lateral gene transfer events.</title>
        <authorList>
            <person name="Petersen C."/>
            <person name="Sorensen T."/>
            <person name="Nielsen M.R."/>
            <person name="Sondergaard T.E."/>
            <person name="Sorensen J.L."/>
            <person name="Fitzpatrick D.A."/>
            <person name="Frisvad J.C."/>
            <person name="Nielsen K.L."/>
        </authorList>
    </citation>
    <scope>NUCLEOTIDE SEQUENCE</scope>
    <source>
        <strain evidence="1">IBT 20477</strain>
    </source>
</reference>
<protein>
    <submittedName>
        <fullName evidence="1">Uncharacterized protein</fullName>
    </submittedName>
</protein>
<dbReference type="OrthoDB" id="4300163at2759"/>
<name>A0A9W9JH70_9EURO</name>
<reference evidence="1" key="1">
    <citation type="submission" date="2022-11" db="EMBL/GenBank/DDBJ databases">
        <authorList>
            <person name="Petersen C."/>
        </authorList>
    </citation>
    <scope>NUCLEOTIDE SEQUENCE</scope>
    <source>
        <strain evidence="1">IBT 20477</strain>
    </source>
</reference>
<evidence type="ECO:0000313" key="2">
    <source>
        <dbReference type="Proteomes" id="UP001150942"/>
    </source>
</evidence>
<dbReference type="AlphaFoldDB" id="A0A9W9JH70"/>
<keyword evidence="2" id="KW-1185">Reference proteome</keyword>
<proteinExistence type="predicted"/>
<accession>A0A9W9JH70</accession>
<dbReference type="EMBL" id="JAPQKQ010000005">
    <property type="protein sequence ID" value="KAJ5196859.1"/>
    <property type="molecule type" value="Genomic_DNA"/>
</dbReference>
<organism evidence="1 2">
    <name type="scientific">Penicillium cf. viridicatum</name>
    <dbReference type="NCBI Taxonomy" id="2972119"/>
    <lineage>
        <taxon>Eukaryota</taxon>
        <taxon>Fungi</taxon>
        <taxon>Dikarya</taxon>
        <taxon>Ascomycota</taxon>
        <taxon>Pezizomycotina</taxon>
        <taxon>Eurotiomycetes</taxon>
        <taxon>Eurotiomycetidae</taxon>
        <taxon>Eurotiales</taxon>
        <taxon>Aspergillaceae</taxon>
        <taxon>Penicillium</taxon>
    </lineage>
</organism>
<sequence>MPLNESAISLPSIPTTSLGEILRIIPMLCSNGNFLLWSGIVKRALDTQDTRYWSIIIDGPITCFMYDGSIRPAISFELLEAINISVDVELQAFIAPAKTPRIAFELLKGYFTERCFHQSHSKYVQWISYVYTPSMDPMRFFGDEWRSALSQLVGLLETANLPLNIQLHQFFLAVSTSGGPAAVEWTNSFKVDRTWSGSDLLENACQDFVRFEVSRLHAATEDKCATGDTKMIKNETSTTVHQLHED</sequence>
<evidence type="ECO:0000313" key="1">
    <source>
        <dbReference type="EMBL" id="KAJ5196859.1"/>
    </source>
</evidence>
<dbReference type="Proteomes" id="UP001150942">
    <property type="component" value="Unassembled WGS sequence"/>
</dbReference>